<keyword evidence="2" id="KW-0812">Transmembrane</keyword>
<evidence type="ECO:0000256" key="2">
    <source>
        <dbReference type="SAM" id="Phobius"/>
    </source>
</evidence>
<evidence type="ECO:0000256" key="1">
    <source>
        <dbReference type="SAM" id="MobiDB-lite"/>
    </source>
</evidence>
<accession>A0ABR9VJI0</accession>
<feature type="region of interest" description="Disordered" evidence="1">
    <location>
        <begin position="122"/>
        <end position="232"/>
    </location>
</feature>
<feature type="compositionally biased region" description="Polar residues" evidence="1">
    <location>
        <begin position="122"/>
        <end position="149"/>
    </location>
</feature>
<dbReference type="Proteomes" id="UP000606776">
    <property type="component" value="Unassembled WGS sequence"/>
</dbReference>
<organism evidence="3 4">
    <name type="scientific">Sphaerospermopsis aphanizomenoides LEGE 00250</name>
    <dbReference type="NCBI Taxonomy" id="2777972"/>
    <lineage>
        <taxon>Bacteria</taxon>
        <taxon>Bacillati</taxon>
        <taxon>Cyanobacteriota</taxon>
        <taxon>Cyanophyceae</taxon>
        <taxon>Nostocales</taxon>
        <taxon>Aphanizomenonaceae</taxon>
        <taxon>Sphaerospermopsis</taxon>
        <taxon>Sphaerospermopsis aphanizomenoides</taxon>
    </lineage>
</organism>
<protein>
    <submittedName>
        <fullName evidence="3">Uncharacterized protein</fullName>
    </submittedName>
</protein>
<feature type="compositionally biased region" description="Basic and acidic residues" evidence="1">
    <location>
        <begin position="195"/>
        <end position="205"/>
    </location>
</feature>
<reference evidence="3 4" key="1">
    <citation type="submission" date="2020-10" db="EMBL/GenBank/DDBJ databases">
        <authorList>
            <person name="Castelo-Branco R."/>
            <person name="Eusebio N."/>
            <person name="Adriana R."/>
            <person name="Vieira A."/>
            <person name="Brugerolle De Fraissinette N."/>
            <person name="Rezende De Castro R."/>
            <person name="Schneider M.P."/>
            <person name="Vasconcelos V."/>
            <person name="Leao P.N."/>
        </authorList>
    </citation>
    <scope>NUCLEOTIDE SEQUENCE [LARGE SCALE GENOMIC DNA]</scope>
    <source>
        <strain evidence="3 4">LEGE 00250</strain>
    </source>
</reference>
<name>A0ABR9VJI0_9CYAN</name>
<evidence type="ECO:0000313" key="4">
    <source>
        <dbReference type="Proteomes" id="UP000606776"/>
    </source>
</evidence>
<evidence type="ECO:0000313" key="3">
    <source>
        <dbReference type="EMBL" id="MBE9238660.1"/>
    </source>
</evidence>
<feature type="compositionally biased region" description="Polar residues" evidence="1">
    <location>
        <begin position="156"/>
        <end position="185"/>
    </location>
</feature>
<gene>
    <name evidence="3" type="ORF">IQ227_22250</name>
</gene>
<comment type="caution">
    <text evidence="3">The sequence shown here is derived from an EMBL/GenBank/DDBJ whole genome shotgun (WGS) entry which is preliminary data.</text>
</comment>
<proteinExistence type="predicted"/>
<dbReference type="RefSeq" id="WP_193944068.1">
    <property type="nucleotide sequence ID" value="NZ_JADEWB010000198.1"/>
</dbReference>
<dbReference type="EMBL" id="JADEWB010000198">
    <property type="protein sequence ID" value="MBE9238660.1"/>
    <property type="molecule type" value="Genomic_DNA"/>
</dbReference>
<keyword evidence="2" id="KW-1133">Transmembrane helix</keyword>
<sequence>MSSLRQHFQHIKEIVDWTWTLAIMCMVGYISLGQLAQLYWAMVFFGGLAASFGLFYDFSCEQLAALNYLEDSYQLQKAIAASAVAQELLWKFHNRNPEIANRFPQFIQIKNQVSQIRATSANKFKQQVHRQTQTPPKNSYQPTKTQPSPTRREPQHPQNKSFNLSSYKPVQPTSSKPTTPRQPQPSLKKANKKKITSEEYREISNKSDYVYITPHTRNGRPVTGHYRRKPKK</sequence>
<feature type="transmembrane region" description="Helical" evidence="2">
    <location>
        <begin position="14"/>
        <end position="32"/>
    </location>
</feature>
<keyword evidence="2" id="KW-0472">Membrane</keyword>
<keyword evidence="4" id="KW-1185">Reference proteome</keyword>